<accession>A0AAV9BTC6</accession>
<evidence type="ECO:0000256" key="3">
    <source>
        <dbReference type="ARBA" id="ARBA00022737"/>
    </source>
</evidence>
<gene>
    <name evidence="7" type="ORF">QJS04_geneDACA015135</name>
</gene>
<keyword evidence="8" id="KW-1185">Reference proteome</keyword>
<dbReference type="GO" id="GO:0000166">
    <property type="term" value="F:nucleotide binding"/>
    <property type="evidence" value="ECO:0007669"/>
    <property type="project" value="UniProtKB-KW"/>
</dbReference>
<dbReference type="GO" id="GO:0006952">
    <property type="term" value="P:defense response"/>
    <property type="evidence" value="ECO:0007669"/>
    <property type="project" value="UniProtKB-KW"/>
</dbReference>
<keyword evidence="3" id="KW-0677">Repeat</keyword>
<dbReference type="InterPro" id="IPR038005">
    <property type="entry name" value="RX-like_CC"/>
</dbReference>
<dbReference type="AlphaFoldDB" id="A0AAV9BTC6"/>
<comment type="similarity">
    <text evidence="1">Belongs to the disease resistance NB-LRR family.</text>
</comment>
<dbReference type="Pfam" id="PF18052">
    <property type="entry name" value="Rx_N"/>
    <property type="match status" value="1"/>
</dbReference>
<dbReference type="Proteomes" id="UP001179952">
    <property type="component" value="Unassembled WGS sequence"/>
</dbReference>
<evidence type="ECO:0000256" key="1">
    <source>
        <dbReference type="ARBA" id="ARBA00008894"/>
    </source>
</evidence>
<dbReference type="Gene3D" id="1.20.5.4130">
    <property type="match status" value="1"/>
</dbReference>
<keyword evidence="2" id="KW-0433">Leucine-rich repeat</keyword>
<feature type="domain" description="Disease resistance N-terminal" evidence="6">
    <location>
        <begin position="6"/>
        <end position="96"/>
    </location>
</feature>
<evidence type="ECO:0000313" key="7">
    <source>
        <dbReference type="EMBL" id="KAK1279587.1"/>
    </source>
</evidence>
<sequence>MAEAAVVTAVIGVLQQLVGGGAGSGLAKGFGLIRGVDGELEKLKSNFSAIQAVLADAEELRVKNKTLEDWLKKVRDVAYRADNVLDEFHIEALRRGEAETGNHMLKNVS</sequence>
<reference evidence="7" key="1">
    <citation type="journal article" date="2023" name="Nat. Commun.">
        <title>Diploid and tetraploid genomes of Acorus and the evolution of monocots.</title>
        <authorList>
            <person name="Ma L."/>
            <person name="Liu K.W."/>
            <person name="Li Z."/>
            <person name="Hsiao Y.Y."/>
            <person name="Qi Y."/>
            <person name="Fu T."/>
            <person name="Tang G.D."/>
            <person name="Zhang D."/>
            <person name="Sun W.H."/>
            <person name="Liu D.K."/>
            <person name="Li Y."/>
            <person name="Chen G.Z."/>
            <person name="Liu X.D."/>
            <person name="Liao X.Y."/>
            <person name="Jiang Y.T."/>
            <person name="Yu X."/>
            <person name="Hao Y."/>
            <person name="Huang J."/>
            <person name="Zhao X.W."/>
            <person name="Ke S."/>
            <person name="Chen Y.Y."/>
            <person name="Wu W.L."/>
            <person name="Hsu J.L."/>
            <person name="Lin Y.F."/>
            <person name="Huang M.D."/>
            <person name="Li C.Y."/>
            <person name="Huang L."/>
            <person name="Wang Z.W."/>
            <person name="Zhao X."/>
            <person name="Zhong W.Y."/>
            <person name="Peng D.H."/>
            <person name="Ahmad S."/>
            <person name="Lan S."/>
            <person name="Zhang J.S."/>
            <person name="Tsai W.C."/>
            <person name="Van de Peer Y."/>
            <person name="Liu Z.J."/>
        </authorList>
    </citation>
    <scope>NUCLEOTIDE SEQUENCE</scope>
    <source>
        <strain evidence="7">SCP</strain>
    </source>
</reference>
<evidence type="ECO:0000313" key="8">
    <source>
        <dbReference type="Proteomes" id="UP001179952"/>
    </source>
</evidence>
<evidence type="ECO:0000256" key="5">
    <source>
        <dbReference type="ARBA" id="ARBA00022821"/>
    </source>
</evidence>
<proteinExistence type="inferred from homology"/>
<evidence type="ECO:0000256" key="4">
    <source>
        <dbReference type="ARBA" id="ARBA00022741"/>
    </source>
</evidence>
<dbReference type="EMBL" id="JAUJYN010000001">
    <property type="protein sequence ID" value="KAK1279587.1"/>
    <property type="molecule type" value="Genomic_DNA"/>
</dbReference>
<evidence type="ECO:0000256" key="2">
    <source>
        <dbReference type="ARBA" id="ARBA00022614"/>
    </source>
</evidence>
<keyword evidence="4" id="KW-0547">Nucleotide-binding</keyword>
<name>A0AAV9BTC6_ACOGR</name>
<protein>
    <recommendedName>
        <fullName evidence="6">Disease resistance N-terminal domain-containing protein</fullName>
    </recommendedName>
</protein>
<dbReference type="InterPro" id="IPR041118">
    <property type="entry name" value="Rx_N"/>
</dbReference>
<comment type="caution">
    <text evidence="7">The sequence shown here is derived from an EMBL/GenBank/DDBJ whole genome shotgun (WGS) entry which is preliminary data.</text>
</comment>
<reference evidence="7" key="2">
    <citation type="submission" date="2023-06" db="EMBL/GenBank/DDBJ databases">
        <authorList>
            <person name="Ma L."/>
            <person name="Liu K.-W."/>
            <person name="Li Z."/>
            <person name="Hsiao Y.-Y."/>
            <person name="Qi Y."/>
            <person name="Fu T."/>
            <person name="Tang G."/>
            <person name="Zhang D."/>
            <person name="Sun W.-H."/>
            <person name="Liu D.-K."/>
            <person name="Li Y."/>
            <person name="Chen G.-Z."/>
            <person name="Liu X.-D."/>
            <person name="Liao X.-Y."/>
            <person name="Jiang Y.-T."/>
            <person name="Yu X."/>
            <person name="Hao Y."/>
            <person name="Huang J."/>
            <person name="Zhao X.-W."/>
            <person name="Ke S."/>
            <person name="Chen Y.-Y."/>
            <person name="Wu W.-L."/>
            <person name="Hsu J.-L."/>
            <person name="Lin Y.-F."/>
            <person name="Huang M.-D."/>
            <person name="Li C.-Y."/>
            <person name="Huang L."/>
            <person name="Wang Z.-W."/>
            <person name="Zhao X."/>
            <person name="Zhong W.-Y."/>
            <person name="Peng D.-H."/>
            <person name="Ahmad S."/>
            <person name="Lan S."/>
            <person name="Zhang J.-S."/>
            <person name="Tsai W.-C."/>
            <person name="Van De Peer Y."/>
            <person name="Liu Z.-J."/>
        </authorList>
    </citation>
    <scope>NUCLEOTIDE SEQUENCE</scope>
    <source>
        <strain evidence="7">SCP</strain>
        <tissue evidence="7">Leaves</tissue>
    </source>
</reference>
<dbReference type="CDD" id="cd14798">
    <property type="entry name" value="RX-CC_like"/>
    <property type="match status" value="1"/>
</dbReference>
<evidence type="ECO:0000259" key="6">
    <source>
        <dbReference type="Pfam" id="PF18052"/>
    </source>
</evidence>
<organism evidence="7 8">
    <name type="scientific">Acorus gramineus</name>
    <name type="common">Dwarf sweet flag</name>
    <dbReference type="NCBI Taxonomy" id="55184"/>
    <lineage>
        <taxon>Eukaryota</taxon>
        <taxon>Viridiplantae</taxon>
        <taxon>Streptophyta</taxon>
        <taxon>Embryophyta</taxon>
        <taxon>Tracheophyta</taxon>
        <taxon>Spermatophyta</taxon>
        <taxon>Magnoliopsida</taxon>
        <taxon>Liliopsida</taxon>
        <taxon>Acoraceae</taxon>
        <taxon>Acorus</taxon>
    </lineage>
</organism>
<keyword evidence="5" id="KW-0611">Plant defense</keyword>